<protein>
    <submittedName>
        <fullName evidence="5">ABC transporter ATP-binding protein</fullName>
    </submittedName>
</protein>
<dbReference type="InterPro" id="IPR003439">
    <property type="entry name" value="ABC_transporter-like_ATP-bd"/>
</dbReference>
<dbReference type="CDD" id="cd03230">
    <property type="entry name" value="ABC_DR_subfamily_A"/>
    <property type="match status" value="1"/>
</dbReference>
<evidence type="ECO:0000256" key="2">
    <source>
        <dbReference type="ARBA" id="ARBA00022741"/>
    </source>
</evidence>
<reference evidence="5 6" key="1">
    <citation type="journal article" date="2018" name="Nat. Biotechnol.">
        <title>A standardized bacterial taxonomy based on genome phylogeny substantially revises the tree of life.</title>
        <authorList>
            <person name="Parks D.H."/>
            <person name="Chuvochina M."/>
            <person name="Waite D.W."/>
            <person name="Rinke C."/>
            <person name="Skarshewski A."/>
            <person name="Chaumeil P.A."/>
            <person name="Hugenholtz P."/>
        </authorList>
    </citation>
    <scope>NUCLEOTIDE SEQUENCE [LARGE SCALE GENOMIC DNA]</scope>
    <source>
        <strain evidence="5">UBA11728</strain>
    </source>
</reference>
<dbReference type="SMART" id="SM00382">
    <property type="entry name" value="AAA"/>
    <property type="match status" value="1"/>
</dbReference>
<dbReference type="PROSITE" id="PS50893">
    <property type="entry name" value="ABC_TRANSPORTER_2"/>
    <property type="match status" value="1"/>
</dbReference>
<keyword evidence="2" id="KW-0547">Nucleotide-binding</keyword>
<dbReference type="SUPFAM" id="SSF52540">
    <property type="entry name" value="P-loop containing nucleoside triphosphate hydrolases"/>
    <property type="match status" value="1"/>
</dbReference>
<proteinExistence type="predicted"/>
<dbReference type="InterPro" id="IPR003593">
    <property type="entry name" value="AAA+_ATPase"/>
</dbReference>
<evidence type="ECO:0000256" key="1">
    <source>
        <dbReference type="ARBA" id="ARBA00022448"/>
    </source>
</evidence>
<evidence type="ECO:0000313" key="6">
    <source>
        <dbReference type="Proteomes" id="UP000262969"/>
    </source>
</evidence>
<dbReference type="PANTHER" id="PTHR42939">
    <property type="entry name" value="ABC TRANSPORTER ATP-BINDING PROTEIN ALBC-RELATED"/>
    <property type="match status" value="1"/>
</dbReference>
<gene>
    <name evidence="5" type="ORF">DHW61_09120</name>
</gene>
<dbReference type="InterPro" id="IPR051782">
    <property type="entry name" value="ABC_Transporter_VariousFunc"/>
</dbReference>
<dbReference type="GO" id="GO:0016887">
    <property type="term" value="F:ATP hydrolysis activity"/>
    <property type="evidence" value="ECO:0007669"/>
    <property type="project" value="InterPro"/>
</dbReference>
<dbReference type="AlphaFoldDB" id="A0A3D2X5Y9"/>
<name>A0A3D2X5Y9_9FIRM</name>
<dbReference type="Pfam" id="PF00005">
    <property type="entry name" value="ABC_tran"/>
    <property type="match status" value="1"/>
</dbReference>
<accession>A0A3D2X5Y9</accession>
<evidence type="ECO:0000313" key="5">
    <source>
        <dbReference type="EMBL" id="HCL02561.1"/>
    </source>
</evidence>
<dbReference type="InterPro" id="IPR027417">
    <property type="entry name" value="P-loop_NTPase"/>
</dbReference>
<dbReference type="Proteomes" id="UP000262969">
    <property type="component" value="Unassembled WGS sequence"/>
</dbReference>
<comment type="caution">
    <text evidence="5">The sequence shown here is derived from an EMBL/GenBank/DDBJ whole genome shotgun (WGS) entry which is preliminary data.</text>
</comment>
<keyword evidence="1" id="KW-0813">Transport</keyword>
<keyword evidence="3 5" id="KW-0067">ATP-binding</keyword>
<evidence type="ECO:0000256" key="3">
    <source>
        <dbReference type="ARBA" id="ARBA00022840"/>
    </source>
</evidence>
<evidence type="ECO:0000259" key="4">
    <source>
        <dbReference type="PROSITE" id="PS50893"/>
    </source>
</evidence>
<dbReference type="EMBL" id="DPVV01000298">
    <property type="protein sequence ID" value="HCL02561.1"/>
    <property type="molecule type" value="Genomic_DNA"/>
</dbReference>
<dbReference type="Gene3D" id="3.40.50.300">
    <property type="entry name" value="P-loop containing nucleotide triphosphate hydrolases"/>
    <property type="match status" value="1"/>
</dbReference>
<sequence length="299" mass="33974">MIEFKNVTKRFGGDLSLDQISLTIEDGTAFGLLGSNGAGKSTLLRLLSGIYKADEGEVLIDEASVYDNIQAKSDMFFINDETVQYQNMTIVELKNHYKIYYRNFNEEVFKRLVEVTKLPTDKKMSTFSKGMKRQAVFIIGLSSGTKYLLMDEAFDGLDPAMRIIVKRILVDEMLDRKLTLILSSHNLKEVNDICDNVALLHEGKLLFSKDLQSVYEGFHKIQVAFSRDYSVEDFEGLSIVQSEKIGSVITMGVRGDIEEIKTYLSHFRPILLEEIPLTLEEIFIYEMEANGYDANGIDH</sequence>
<dbReference type="GO" id="GO:0005524">
    <property type="term" value="F:ATP binding"/>
    <property type="evidence" value="ECO:0007669"/>
    <property type="project" value="UniProtKB-KW"/>
</dbReference>
<organism evidence="5 6">
    <name type="scientific">Lachnoclostridium phytofermentans</name>
    <dbReference type="NCBI Taxonomy" id="66219"/>
    <lineage>
        <taxon>Bacteria</taxon>
        <taxon>Bacillati</taxon>
        <taxon>Bacillota</taxon>
        <taxon>Clostridia</taxon>
        <taxon>Lachnospirales</taxon>
        <taxon>Lachnospiraceae</taxon>
    </lineage>
</organism>
<dbReference type="PANTHER" id="PTHR42939:SF1">
    <property type="entry name" value="ABC TRANSPORTER ATP-BINDING PROTEIN ALBC-RELATED"/>
    <property type="match status" value="1"/>
</dbReference>
<feature type="domain" description="ABC transporter" evidence="4">
    <location>
        <begin position="2"/>
        <end position="227"/>
    </location>
</feature>